<evidence type="ECO:0000259" key="7">
    <source>
        <dbReference type="Pfam" id="PF00889"/>
    </source>
</evidence>
<evidence type="ECO:0000313" key="9">
    <source>
        <dbReference type="Proteomes" id="UP000017862"/>
    </source>
</evidence>
<dbReference type="InterPro" id="IPR009060">
    <property type="entry name" value="UBA-like_sf"/>
</dbReference>
<comment type="function">
    <text evidence="6">Associates with the EF-Tu.GDP complex and induces the exchange of GDP to GTP. It remains bound to the aminoacyl-tRNA.EF-Tu.GTP complex up to the GTP hydrolysis stage on the ribosome.</text>
</comment>
<dbReference type="InterPro" id="IPR036402">
    <property type="entry name" value="EF-Ts_dimer_sf"/>
</dbReference>
<dbReference type="Proteomes" id="UP000017862">
    <property type="component" value="Chromosome"/>
</dbReference>
<gene>
    <name evidence="6 8" type="primary">tsf</name>
    <name evidence="8" type="ORF">lam_182</name>
</gene>
<dbReference type="SUPFAM" id="SSF54713">
    <property type="entry name" value="Elongation factor Ts (EF-Ts), dimerisation domain"/>
    <property type="match status" value="1"/>
</dbReference>
<keyword evidence="3 6" id="KW-0963">Cytoplasm</keyword>
<dbReference type="SUPFAM" id="SSF46934">
    <property type="entry name" value="UBA-like"/>
    <property type="match status" value="1"/>
</dbReference>
<keyword evidence="9" id="KW-1185">Reference proteome</keyword>
<proteinExistence type="inferred from homology"/>
<dbReference type="GO" id="GO:0003746">
    <property type="term" value="F:translation elongation factor activity"/>
    <property type="evidence" value="ECO:0007669"/>
    <property type="project" value="UniProtKB-UniRule"/>
</dbReference>
<dbReference type="EMBL" id="CP006604">
    <property type="protein sequence ID" value="AHA27556.1"/>
    <property type="molecule type" value="Genomic_DNA"/>
</dbReference>
<protein>
    <recommendedName>
        <fullName evidence="2 6">Elongation factor Ts</fullName>
        <shortName evidence="6">EF-Ts</shortName>
    </recommendedName>
</protein>
<organism evidence="8 9">
    <name type="scientific">Candidatus Liberibacter americanus str. Sao Paulo</name>
    <dbReference type="NCBI Taxonomy" id="1261131"/>
    <lineage>
        <taxon>Bacteria</taxon>
        <taxon>Pseudomonadati</taxon>
        <taxon>Pseudomonadota</taxon>
        <taxon>Alphaproteobacteria</taxon>
        <taxon>Hyphomicrobiales</taxon>
        <taxon>Rhizobiaceae</taxon>
        <taxon>Liberibacter</taxon>
    </lineage>
</organism>
<dbReference type="STRING" id="1261131.lam_182"/>
<comment type="subcellular location">
    <subcellularLocation>
        <location evidence="6">Cytoplasm</location>
    </subcellularLocation>
</comment>
<dbReference type="InterPro" id="IPR001816">
    <property type="entry name" value="Transl_elong_EFTs/EF1B"/>
</dbReference>
<keyword evidence="4 6" id="KW-0251">Elongation factor</keyword>
<evidence type="ECO:0000256" key="1">
    <source>
        <dbReference type="ARBA" id="ARBA00005532"/>
    </source>
</evidence>
<evidence type="ECO:0000256" key="3">
    <source>
        <dbReference type="ARBA" id="ARBA00022490"/>
    </source>
</evidence>
<dbReference type="Pfam" id="PF00889">
    <property type="entry name" value="EF_TS"/>
    <property type="match status" value="1"/>
</dbReference>
<dbReference type="Gene3D" id="1.10.8.10">
    <property type="entry name" value="DNA helicase RuvA subunit, C-terminal domain"/>
    <property type="match status" value="1"/>
</dbReference>
<dbReference type="PANTHER" id="PTHR11741:SF0">
    <property type="entry name" value="ELONGATION FACTOR TS, MITOCHONDRIAL"/>
    <property type="match status" value="1"/>
</dbReference>
<dbReference type="RefSeq" id="WP_007556736.1">
    <property type="nucleotide sequence ID" value="NC_022793.1"/>
</dbReference>
<sequence>MSGISAIRVKELRDRTGAGVMDCKNALSESNNDLDKAAEILEIKGKLKAAARSGKDVSDGLIGISHSGYEKAAIIEVNVETESVALSAEFQNVVYKIADVALSTDGTAESISLAQCDDGINVEDKIKNCISIVGENIKLGRTGILSVSEGVVSSYVHSAVAKSLGKIGVIVALRSSGDKEKLSFIGEQIAMHVAASSPLVISVEKLDPSIVAKRRAYYMEEIRDSDKSSDVIEKIVNGKMQKFFKEVVLLSQDFVVDPSKTISVFLKESEKVVGAQIELVDMIHFVLGS</sequence>
<comment type="similarity">
    <text evidence="1 6">Belongs to the EF-Ts family.</text>
</comment>
<name>U6B6Q4_9HYPH</name>
<evidence type="ECO:0000256" key="4">
    <source>
        <dbReference type="ARBA" id="ARBA00022768"/>
    </source>
</evidence>
<dbReference type="GO" id="GO:0005737">
    <property type="term" value="C:cytoplasm"/>
    <property type="evidence" value="ECO:0007669"/>
    <property type="project" value="UniProtKB-SubCell"/>
</dbReference>
<dbReference type="NCBIfam" id="TIGR00116">
    <property type="entry name" value="tsf"/>
    <property type="match status" value="1"/>
</dbReference>
<dbReference type="Gene3D" id="1.10.286.20">
    <property type="match status" value="1"/>
</dbReference>
<dbReference type="InterPro" id="IPR014039">
    <property type="entry name" value="Transl_elong_EFTs/EF1B_dimer"/>
</dbReference>
<evidence type="ECO:0000256" key="2">
    <source>
        <dbReference type="ARBA" id="ARBA00016956"/>
    </source>
</evidence>
<dbReference type="HAMAP" id="MF_00050">
    <property type="entry name" value="EF_Ts"/>
    <property type="match status" value="1"/>
</dbReference>
<reference evidence="8 9" key="1">
    <citation type="journal article" date="2014" name="Mol. Plant Microbe Interact.">
        <title>The complete genome sequence of Candidatus Liberibacter americanus, associated with citrus Huanglongbing.</title>
        <authorList>
            <person name="Wulff N.A."/>
            <person name="Zhang S."/>
            <person name="Setubal J.C."/>
            <person name="Almeida N.F."/>
            <person name="Martins E.C."/>
            <person name="Harakava R."/>
            <person name="Kumar D."/>
            <person name="Rangel L.T."/>
            <person name="Foissac X."/>
            <person name="Bove J."/>
            <person name="Gabriel D.W."/>
        </authorList>
    </citation>
    <scope>NUCLEOTIDE SEQUENCE [LARGE SCALE GENOMIC DNA]</scope>
    <source>
        <strain evidence="8 9">Sao Paulo</strain>
    </source>
</reference>
<evidence type="ECO:0000313" key="8">
    <source>
        <dbReference type="EMBL" id="AHA27556.1"/>
    </source>
</evidence>
<dbReference type="PROSITE" id="PS01126">
    <property type="entry name" value="EF_TS_1"/>
    <property type="match status" value="1"/>
</dbReference>
<dbReference type="CDD" id="cd14275">
    <property type="entry name" value="UBA_EF-Ts"/>
    <property type="match status" value="1"/>
</dbReference>
<accession>U6B6Q4</accession>
<dbReference type="FunFam" id="1.10.8.10:FF:000001">
    <property type="entry name" value="Elongation factor Ts"/>
    <property type="match status" value="1"/>
</dbReference>
<dbReference type="PATRIC" id="fig|1261131.3.peg.172"/>
<dbReference type="InterPro" id="IPR018101">
    <property type="entry name" value="Transl_elong_Ts_CS"/>
</dbReference>
<dbReference type="eggNOG" id="COG0264">
    <property type="taxonomic scope" value="Bacteria"/>
</dbReference>
<dbReference type="HOGENOM" id="CLU_047155_2_0_5"/>
<dbReference type="PANTHER" id="PTHR11741">
    <property type="entry name" value="ELONGATION FACTOR TS"/>
    <property type="match status" value="1"/>
</dbReference>
<feature type="domain" description="Translation elongation factor EFTs/EF1B dimerisation" evidence="7">
    <location>
        <begin position="72"/>
        <end position="288"/>
    </location>
</feature>
<dbReference type="AlphaFoldDB" id="U6B6Q4"/>
<evidence type="ECO:0000256" key="5">
    <source>
        <dbReference type="ARBA" id="ARBA00022917"/>
    </source>
</evidence>
<dbReference type="Gene3D" id="3.30.479.20">
    <property type="entry name" value="Elongation factor Ts, dimerisation domain"/>
    <property type="match status" value="2"/>
</dbReference>
<evidence type="ECO:0000256" key="6">
    <source>
        <dbReference type="HAMAP-Rule" id="MF_00050"/>
    </source>
</evidence>
<comment type="caution">
    <text evidence="6">Lacks conserved residue(s) required for the propagation of feature annotation.</text>
</comment>
<keyword evidence="5 6" id="KW-0648">Protein biosynthesis</keyword>
<dbReference type="KEGG" id="lar:lam_182"/>